<feature type="compositionally biased region" description="Basic and acidic residues" evidence="1">
    <location>
        <begin position="12"/>
        <end position="37"/>
    </location>
</feature>
<evidence type="ECO:0000313" key="4">
    <source>
        <dbReference type="Proteomes" id="UP000320707"/>
    </source>
</evidence>
<accession>A0A559LIZ4</accession>
<dbReference type="AlphaFoldDB" id="A0A559LIZ4"/>
<evidence type="ECO:0000256" key="1">
    <source>
        <dbReference type="SAM" id="MobiDB-lite"/>
    </source>
</evidence>
<comment type="caution">
    <text evidence="2">The sequence shown here is derived from an EMBL/GenBank/DDBJ whole genome shotgun (WGS) entry which is preliminary data.</text>
</comment>
<dbReference type="EMBL" id="VMNF01000013">
    <property type="protein sequence ID" value="TXB98022.1"/>
    <property type="molecule type" value="Genomic_DNA"/>
</dbReference>
<evidence type="ECO:0000313" key="3">
    <source>
        <dbReference type="EMBL" id="TXB98022.1"/>
    </source>
</evidence>
<protein>
    <submittedName>
        <fullName evidence="2">Uncharacterized protein</fullName>
    </submittedName>
</protein>
<sequence length="162" mass="18236">MAESATLNQHADTQEKRAQREQNRKRQADRRNRMARKMETNENTIVILSWGLSQIAQALDKNDFAHIQTILRSLEPSYMASDFGSVRPTLPWSDSFPGTMSPWGVSTSLFNTTDFGLPLSSYTNFPAIGQEQQSFNHMSSDFDVWTPTTNANQVSGSMISLN</sequence>
<name>A0A559LIZ4_FUSOC</name>
<gene>
    <name evidence="2" type="ORF">Focb16_v005577</name>
    <name evidence="3" type="ORF">FocTR4_00017107</name>
</gene>
<feature type="region of interest" description="Disordered" evidence="1">
    <location>
        <begin position="1"/>
        <end position="37"/>
    </location>
</feature>
<proteinExistence type="predicted"/>
<dbReference type="EMBL" id="SRMI01000003">
    <property type="protein sequence ID" value="TVY74219.1"/>
    <property type="molecule type" value="Genomic_DNA"/>
</dbReference>
<evidence type="ECO:0000313" key="2">
    <source>
        <dbReference type="EMBL" id="TVY74219.1"/>
    </source>
</evidence>
<organism evidence="2 4">
    <name type="scientific">Fusarium oxysporum f. sp. cubense</name>
    <dbReference type="NCBI Taxonomy" id="61366"/>
    <lineage>
        <taxon>Eukaryota</taxon>
        <taxon>Fungi</taxon>
        <taxon>Dikarya</taxon>
        <taxon>Ascomycota</taxon>
        <taxon>Pezizomycotina</taxon>
        <taxon>Sordariomycetes</taxon>
        <taxon>Hypocreomycetidae</taxon>
        <taxon>Hypocreales</taxon>
        <taxon>Nectriaceae</taxon>
        <taxon>Fusarium</taxon>
        <taxon>Fusarium oxysporum species complex</taxon>
    </lineage>
</organism>
<dbReference type="Proteomes" id="UP000320707">
    <property type="component" value="Unassembled WGS sequence"/>
</dbReference>
<evidence type="ECO:0000313" key="5">
    <source>
        <dbReference type="Proteomes" id="UP000321331"/>
    </source>
</evidence>
<feature type="compositionally biased region" description="Polar residues" evidence="1">
    <location>
        <begin position="1"/>
        <end position="11"/>
    </location>
</feature>
<reference evidence="3 5" key="2">
    <citation type="submission" date="2019-07" db="EMBL/GenBank/DDBJ databases">
        <title>The First High-Quality Draft Genome Sequence of the Causal Agent of the Current Panama Disease Epidemic.</title>
        <authorList>
            <person name="Warmington R.J."/>
            <person name="Kay W."/>
            <person name="Jeffries A."/>
            <person name="Bebber D."/>
            <person name="Moore K."/>
            <person name="Studholme D.J."/>
        </authorList>
    </citation>
    <scope>NUCLEOTIDE SEQUENCE [LARGE SCALE GENOMIC DNA]</scope>
    <source>
        <strain evidence="3 5">TR4</strain>
    </source>
</reference>
<reference evidence="2 4" key="1">
    <citation type="journal article" date="2019" name="Microbiol. Resour. Announc.">
        <title>High-quality draft genome sequence of Fusarium oxysporum f. sp. cubense strain 160527, a causal agent of Panama disease.</title>
        <authorList>
            <person name="Asai S."/>
            <person name="Ayukawa Y."/>
            <person name="Gan P."/>
            <person name="Masuda S."/>
            <person name="Komatsu K."/>
            <person name="Shirasu K."/>
            <person name="Arie T."/>
        </authorList>
    </citation>
    <scope>NUCLEOTIDE SEQUENCE [LARGE SCALE GENOMIC DNA]</scope>
    <source>
        <strain evidence="2 4">160527</strain>
    </source>
</reference>
<dbReference type="Proteomes" id="UP000321331">
    <property type="component" value="Unassembled WGS sequence"/>
</dbReference>